<feature type="compositionally biased region" description="Low complexity" evidence="10">
    <location>
        <begin position="453"/>
        <end position="464"/>
    </location>
</feature>
<reference evidence="14" key="1">
    <citation type="submission" date="2025-08" db="UniProtKB">
        <authorList>
            <consortium name="RefSeq"/>
        </authorList>
    </citation>
    <scope>IDENTIFICATION</scope>
    <source>
        <tissue evidence="14">Muscle</tissue>
    </source>
</reference>
<keyword evidence="6 9" id="KW-0804">Transcription</keyword>
<gene>
    <name evidence="14" type="primary">LOC106460522</name>
</gene>
<evidence type="ECO:0000256" key="5">
    <source>
        <dbReference type="ARBA" id="ARBA00023125"/>
    </source>
</evidence>
<dbReference type="SUPFAM" id="SSF57716">
    <property type="entry name" value="Glucocorticoid receptor-like (DNA-binding domain)"/>
    <property type="match status" value="1"/>
</dbReference>
<evidence type="ECO:0000313" key="14">
    <source>
        <dbReference type="RefSeq" id="XP_013775695.2"/>
    </source>
</evidence>
<evidence type="ECO:0000256" key="4">
    <source>
        <dbReference type="ARBA" id="ARBA00023015"/>
    </source>
</evidence>
<keyword evidence="2 9" id="KW-0863">Zinc-finger</keyword>
<sequence length="470" mass="54914">MSSVHPWPFLDTRQWVYRFPLYQGISLPSNDCSILTKPNGPPSLPTRQPKFCKVCGDKAKSYHFGGLSCDSCKAFFRRSVQSTGYKNFQCPYKRICEITISSRKCCQFCRFHKCVAIGMEKSWVMTEEERLRILRIRTAKRQHQHDMYPKPGRKHQMDYYPEINNIRKFLTEEDIRCIESIMNSYQVSYMTIAFSSSLCNNAYDRSPIEILDMFFTVVKQFAHFAQQLCSFSVIPRYDQEILLRTGVMELCFLRGAYMFNENHMCWPDHEKMFCKASPKLLAEDLKKLVTTELFEKHMKFIEGVKDLQIDEPTLMILLVTVLLSSDRPGLQNVDLVAREQEKYCVLLKNYMLWRYGASRASVLYPKLFLKLPNLRELTDIHSDYYLSLNKLEVQEIQRRLSCPRIESPTHEESSLNIFPRKVDLRKRKRWSFSHDLLADLDSFSCGSIEDESSSNGSDKSSWTSQKPSSG</sequence>
<dbReference type="Proteomes" id="UP000694941">
    <property type="component" value="Unplaced"/>
</dbReference>
<dbReference type="GeneID" id="106460522"/>
<evidence type="ECO:0000256" key="3">
    <source>
        <dbReference type="ARBA" id="ARBA00022833"/>
    </source>
</evidence>
<name>A0ABM1B6B5_LIMPO</name>
<dbReference type="InterPro" id="IPR035500">
    <property type="entry name" value="NHR-like_dom_sf"/>
</dbReference>
<dbReference type="PANTHER" id="PTHR24082:SF482">
    <property type="entry name" value="NUCLEAR RECEPTOR"/>
    <property type="match status" value="1"/>
</dbReference>
<comment type="similarity">
    <text evidence="9">Belongs to the nuclear hormone receptor family.</text>
</comment>
<dbReference type="SMART" id="SM00430">
    <property type="entry name" value="HOLI"/>
    <property type="match status" value="1"/>
</dbReference>
<dbReference type="Gene3D" id="1.10.565.10">
    <property type="entry name" value="Retinoid X Receptor"/>
    <property type="match status" value="1"/>
</dbReference>
<evidence type="ECO:0000259" key="11">
    <source>
        <dbReference type="PROSITE" id="PS51030"/>
    </source>
</evidence>
<evidence type="ECO:0000256" key="9">
    <source>
        <dbReference type="RuleBase" id="RU004334"/>
    </source>
</evidence>
<dbReference type="PANTHER" id="PTHR24082">
    <property type="entry name" value="NUCLEAR HORMONE RECEPTOR"/>
    <property type="match status" value="1"/>
</dbReference>
<dbReference type="PRINTS" id="PR00047">
    <property type="entry name" value="STROIDFINGER"/>
</dbReference>
<feature type="domain" description="NR LBD" evidence="12">
    <location>
        <begin position="173"/>
        <end position="407"/>
    </location>
</feature>
<evidence type="ECO:0000256" key="10">
    <source>
        <dbReference type="SAM" id="MobiDB-lite"/>
    </source>
</evidence>
<feature type="region of interest" description="Disordered" evidence="10">
    <location>
        <begin position="447"/>
        <end position="470"/>
    </location>
</feature>
<dbReference type="Gene3D" id="3.30.50.10">
    <property type="entry name" value="Erythroid Transcription Factor GATA-1, subunit A"/>
    <property type="match status" value="1"/>
</dbReference>
<dbReference type="PROSITE" id="PS51843">
    <property type="entry name" value="NR_LBD"/>
    <property type="match status" value="1"/>
</dbReference>
<comment type="subcellular location">
    <subcellularLocation>
        <location evidence="9">Nucleus</location>
    </subcellularLocation>
</comment>
<keyword evidence="4 9" id="KW-0805">Transcription regulation</keyword>
<dbReference type="SUPFAM" id="SSF48508">
    <property type="entry name" value="Nuclear receptor ligand-binding domain"/>
    <property type="match status" value="1"/>
</dbReference>
<dbReference type="Pfam" id="PF00104">
    <property type="entry name" value="Hormone_recep"/>
    <property type="match status" value="1"/>
</dbReference>
<organism evidence="13 14">
    <name type="scientific">Limulus polyphemus</name>
    <name type="common">Atlantic horseshoe crab</name>
    <dbReference type="NCBI Taxonomy" id="6850"/>
    <lineage>
        <taxon>Eukaryota</taxon>
        <taxon>Metazoa</taxon>
        <taxon>Ecdysozoa</taxon>
        <taxon>Arthropoda</taxon>
        <taxon>Chelicerata</taxon>
        <taxon>Merostomata</taxon>
        <taxon>Xiphosura</taxon>
        <taxon>Limulidae</taxon>
        <taxon>Limulus</taxon>
    </lineage>
</organism>
<dbReference type="InterPro" id="IPR001723">
    <property type="entry name" value="Nuclear_hrmn_rcpt"/>
</dbReference>
<protein>
    <submittedName>
        <fullName evidence="14">Vitamin D3 receptor-like</fullName>
    </submittedName>
</protein>
<keyword evidence="13" id="KW-1185">Reference proteome</keyword>
<dbReference type="PROSITE" id="PS00031">
    <property type="entry name" value="NUCLEAR_REC_DBD_1"/>
    <property type="match status" value="1"/>
</dbReference>
<evidence type="ECO:0000259" key="12">
    <source>
        <dbReference type="PROSITE" id="PS51843"/>
    </source>
</evidence>
<proteinExistence type="inferred from homology"/>
<evidence type="ECO:0000256" key="8">
    <source>
        <dbReference type="ARBA" id="ARBA00023242"/>
    </source>
</evidence>
<accession>A0ABM1B6B5</accession>
<keyword evidence="7 9" id="KW-0675">Receptor</keyword>
<evidence type="ECO:0000256" key="6">
    <source>
        <dbReference type="ARBA" id="ARBA00023163"/>
    </source>
</evidence>
<keyword evidence="3 9" id="KW-0862">Zinc</keyword>
<keyword evidence="1 9" id="KW-0479">Metal-binding</keyword>
<dbReference type="PRINTS" id="PR00398">
    <property type="entry name" value="STRDHORMONER"/>
</dbReference>
<keyword evidence="5 9" id="KW-0238">DNA-binding</keyword>
<evidence type="ECO:0000256" key="7">
    <source>
        <dbReference type="ARBA" id="ARBA00023170"/>
    </source>
</evidence>
<evidence type="ECO:0000313" key="13">
    <source>
        <dbReference type="Proteomes" id="UP000694941"/>
    </source>
</evidence>
<evidence type="ECO:0000256" key="1">
    <source>
        <dbReference type="ARBA" id="ARBA00022723"/>
    </source>
</evidence>
<dbReference type="Pfam" id="PF00105">
    <property type="entry name" value="zf-C4"/>
    <property type="match status" value="1"/>
</dbReference>
<dbReference type="SMART" id="SM00399">
    <property type="entry name" value="ZnF_C4"/>
    <property type="match status" value="1"/>
</dbReference>
<feature type="domain" description="Nuclear receptor" evidence="11">
    <location>
        <begin position="49"/>
        <end position="126"/>
    </location>
</feature>
<dbReference type="InterPro" id="IPR050234">
    <property type="entry name" value="Nuclear_hormone_rcpt_NR1"/>
</dbReference>
<dbReference type="InterPro" id="IPR001628">
    <property type="entry name" value="Znf_hrmn_rcpt"/>
</dbReference>
<dbReference type="PROSITE" id="PS51030">
    <property type="entry name" value="NUCLEAR_REC_DBD_2"/>
    <property type="match status" value="1"/>
</dbReference>
<dbReference type="RefSeq" id="XP_013775695.2">
    <property type="nucleotide sequence ID" value="XM_013920241.2"/>
</dbReference>
<evidence type="ECO:0000256" key="2">
    <source>
        <dbReference type="ARBA" id="ARBA00022771"/>
    </source>
</evidence>
<dbReference type="InterPro" id="IPR000536">
    <property type="entry name" value="Nucl_hrmn_rcpt_lig-bd"/>
</dbReference>
<dbReference type="InterPro" id="IPR013088">
    <property type="entry name" value="Znf_NHR/GATA"/>
</dbReference>
<keyword evidence="8 9" id="KW-0539">Nucleus</keyword>